<evidence type="ECO:0000259" key="2">
    <source>
        <dbReference type="Pfam" id="PF25164"/>
    </source>
</evidence>
<gene>
    <name evidence="3" type="ORF">BN1326_60112</name>
</gene>
<dbReference type="AlphaFoldDB" id="A0A7U7PY59"/>
<dbReference type="InterPro" id="IPR010330">
    <property type="entry name" value="CoiA_nuc"/>
</dbReference>
<comment type="caution">
    <text evidence="3">The sequence shown here is derived from an EMBL/GenBank/DDBJ whole genome shotgun (WGS) entry which is preliminary data.</text>
</comment>
<accession>A0A7U7PY59</accession>
<keyword evidence="4" id="KW-1185">Reference proteome</keyword>
<dbReference type="EMBL" id="CVOU01000018">
    <property type="protein sequence ID" value="CRI25541.1"/>
    <property type="molecule type" value="Genomic_DNA"/>
</dbReference>
<feature type="domain" description="Competence protein CoiA-like N-terminal" evidence="2">
    <location>
        <begin position="14"/>
        <end position="50"/>
    </location>
</feature>
<dbReference type="InterPro" id="IPR021176">
    <property type="entry name" value="Competence-induced_CoiA"/>
</dbReference>
<dbReference type="PIRSF" id="PIRSF007487">
    <property type="entry name" value="Competence-induced_CoiA_bac"/>
    <property type="match status" value="1"/>
</dbReference>
<reference evidence="3 4" key="1">
    <citation type="submission" date="2015-04" db="EMBL/GenBank/DDBJ databases">
        <authorList>
            <person name="Cao L."/>
            <person name="Gao C.H."/>
        </authorList>
    </citation>
    <scope>NUCLEOTIDE SEQUENCE [LARGE SCALE GENOMIC DNA]</scope>
    <source>
        <strain evidence="3 4">SH3</strain>
    </source>
</reference>
<proteinExistence type="predicted"/>
<evidence type="ECO:0000313" key="3">
    <source>
        <dbReference type="EMBL" id="CRI25541.1"/>
    </source>
</evidence>
<protein>
    <submittedName>
        <fullName evidence="3">Competence protein CoiA-like family protein</fullName>
    </submittedName>
</protein>
<organism evidence="3 4">
    <name type="scientific">Staphylococcus argenteus</name>
    <dbReference type="NCBI Taxonomy" id="985002"/>
    <lineage>
        <taxon>Bacteria</taxon>
        <taxon>Bacillati</taxon>
        <taxon>Bacillota</taxon>
        <taxon>Bacilli</taxon>
        <taxon>Bacillales</taxon>
        <taxon>Staphylococcaceae</taxon>
        <taxon>Staphylococcus</taxon>
    </lineage>
</organism>
<evidence type="ECO:0000313" key="4">
    <source>
        <dbReference type="Proteomes" id="UP000236509"/>
    </source>
</evidence>
<dbReference type="Proteomes" id="UP000236509">
    <property type="component" value="Unassembled WGS sequence"/>
</dbReference>
<dbReference type="Pfam" id="PF06054">
    <property type="entry name" value="CoiA_nuc"/>
    <property type="match status" value="1"/>
</dbReference>
<dbReference type="Pfam" id="PF25164">
    <property type="entry name" value="CoiA_N"/>
    <property type="match status" value="1"/>
</dbReference>
<evidence type="ECO:0000259" key="1">
    <source>
        <dbReference type="Pfam" id="PF06054"/>
    </source>
</evidence>
<dbReference type="InterPro" id="IPR057253">
    <property type="entry name" value="CoiA-like_N"/>
</dbReference>
<dbReference type="RefSeq" id="WP_031787337.1">
    <property type="nucleotide sequence ID" value="NZ_AP018562.1"/>
</dbReference>
<sequence>MLIALNKERQRVSATSAERALQYFCPACGNPVILKRGHKVVSHFAHKHLTEQKCFNNETIKHYKSKLTLAQMLMQQGYQVEIEPFLKEIRQIPDLIINNKYAFELQLSPIPYRQVLQRTEGLNKLGYKVVWLLDDIQIFQSKVKLSHFQSIFINPITRRFYTFNLEKQQIFEFKQLQSLGGNNFLATKMEAHIKELFIEIPHNVKSIIKLSKSSIIQYIKYCRWQNSVLQPTLSAMYQLRLTDEAVVINYGYIFPEQIYIENHPIEWQLHVDLMLNSKDNLTIYDFLDYFKIRNFLIPLESKLVIVKKLINNYLNLNSKRGNDVQILL</sequence>
<name>A0A7U7PY59_9STAP</name>
<feature type="domain" description="Competence protein CoiA nuclease-like" evidence="1">
    <location>
        <begin position="58"/>
        <end position="196"/>
    </location>
</feature>